<evidence type="ECO:0000256" key="3">
    <source>
        <dbReference type="ARBA" id="ARBA00022679"/>
    </source>
</evidence>
<organism evidence="6 7">
    <name type="scientific">Sitophilus oryzae</name>
    <name type="common">Rice weevil</name>
    <name type="synonym">Curculio oryzae</name>
    <dbReference type="NCBI Taxonomy" id="7048"/>
    <lineage>
        <taxon>Eukaryota</taxon>
        <taxon>Metazoa</taxon>
        <taxon>Ecdysozoa</taxon>
        <taxon>Arthropoda</taxon>
        <taxon>Hexapoda</taxon>
        <taxon>Insecta</taxon>
        <taxon>Pterygota</taxon>
        <taxon>Neoptera</taxon>
        <taxon>Endopterygota</taxon>
        <taxon>Coleoptera</taxon>
        <taxon>Polyphaga</taxon>
        <taxon>Cucujiformia</taxon>
        <taxon>Curculionidae</taxon>
        <taxon>Dryophthorinae</taxon>
        <taxon>Sitophilus</taxon>
    </lineage>
</organism>
<dbReference type="Proteomes" id="UP000504635">
    <property type="component" value="Unplaced"/>
</dbReference>
<keyword evidence="5" id="KW-1133">Transmembrane helix</keyword>
<accession>A0A6J2YCN5</accession>
<dbReference type="PANTHER" id="PTHR48043:SF159">
    <property type="entry name" value="EG:EG0003.4 PROTEIN-RELATED"/>
    <property type="match status" value="1"/>
</dbReference>
<dbReference type="InterPro" id="IPR002213">
    <property type="entry name" value="UDP_glucos_trans"/>
</dbReference>
<evidence type="ECO:0000256" key="1">
    <source>
        <dbReference type="ARBA" id="ARBA00009995"/>
    </source>
</evidence>
<dbReference type="FunCoup" id="A0A6J2YCN5">
    <property type="interactions" value="282"/>
</dbReference>
<dbReference type="FunFam" id="3.40.50.2000:FF:000050">
    <property type="entry name" value="UDP-glucuronosyltransferase"/>
    <property type="match status" value="1"/>
</dbReference>
<dbReference type="InterPro" id="IPR050271">
    <property type="entry name" value="UDP-glycosyltransferase"/>
</dbReference>
<dbReference type="EC" id="2.4.1.17" evidence="5"/>
<dbReference type="GO" id="GO:0016020">
    <property type="term" value="C:membrane"/>
    <property type="evidence" value="ECO:0007669"/>
    <property type="project" value="UniProtKB-SubCell"/>
</dbReference>
<keyword evidence="3 4" id="KW-0808">Transferase</keyword>
<dbReference type="OrthoDB" id="5835829at2759"/>
<evidence type="ECO:0000256" key="5">
    <source>
        <dbReference type="RuleBase" id="RU362059"/>
    </source>
</evidence>
<dbReference type="Pfam" id="PF00201">
    <property type="entry name" value="UDPGT"/>
    <property type="match status" value="1"/>
</dbReference>
<evidence type="ECO:0000256" key="4">
    <source>
        <dbReference type="RuleBase" id="RU003718"/>
    </source>
</evidence>
<gene>
    <name evidence="7" type="primary">LOC115886056</name>
</gene>
<comment type="catalytic activity">
    <reaction evidence="5">
        <text>glucuronate acceptor + UDP-alpha-D-glucuronate = acceptor beta-D-glucuronoside + UDP + H(+)</text>
        <dbReference type="Rhea" id="RHEA:21032"/>
        <dbReference type="ChEBI" id="CHEBI:15378"/>
        <dbReference type="ChEBI" id="CHEBI:58052"/>
        <dbReference type="ChEBI" id="CHEBI:58223"/>
        <dbReference type="ChEBI" id="CHEBI:132367"/>
        <dbReference type="ChEBI" id="CHEBI:132368"/>
        <dbReference type="EC" id="2.4.1.17"/>
    </reaction>
</comment>
<dbReference type="KEGG" id="soy:115886056"/>
<comment type="subcellular location">
    <subcellularLocation>
        <location evidence="5">Membrane</location>
        <topology evidence="5">Single-pass membrane protein</topology>
    </subcellularLocation>
</comment>
<sequence>MRLFIFSIILSIFVQCSLSARILGVFPLAGKSVNILTDRLMKGLADAGHDVTVISAYKNKLPLKNGSITNVVLTGFAEEYESLLNHENLLDVPEYYAISSVTQYLYMFEHIWNDTFHHPNVQKLLNSKQHFDLVITEHFWNDCLKVFAHIYNCPLVIFTSMGGVNPWVNDQVGNTLLPSYVKHFFMLGDFSEGMNFFERTHNLGFFLYDYIFKHYYLFPRNNAILKGAFRNPPDVADLYDNVSLVLLGSHASLRPAAPLSPNMVEIGGFHIDPPKKLPKDLQEIMDNAKNGVIFFSMGSHVKSKDFSDEKKKIFLNVFARLKETILWKFEDETLPGKPENVFVRKWVPQMDLLGHPNIKLFITHGGYGSLQETIYHGVPVLAIPVFADQYNNAFQAAQLGYAIKLSYNDKNFSEETVFNLIKELLDNPKYRENAQARSRVFHDRPMKPLDTAVYWLEYVIRNKGATHLRLASTKLPWYKLYCVDVFAVFFVILAVFYKLICIVLGKIFAGQEEKKKMKKN</sequence>
<name>A0A6J2YCN5_SITOR</name>
<feature type="chain" id="PRO_5027136033" description="UDP-glucuronosyltransferase" evidence="5">
    <location>
        <begin position="20"/>
        <end position="520"/>
    </location>
</feature>
<dbReference type="Gene3D" id="3.40.50.2000">
    <property type="entry name" value="Glycogen Phosphorylase B"/>
    <property type="match status" value="1"/>
</dbReference>
<feature type="signal peptide" evidence="5">
    <location>
        <begin position="1"/>
        <end position="19"/>
    </location>
</feature>
<keyword evidence="5" id="KW-0732">Signal</keyword>
<dbReference type="PROSITE" id="PS00375">
    <property type="entry name" value="UDPGT"/>
    <property type="match status" value="1"/>
</dbReference>
<keyword evidence="2 4" id="KW-0328">Glycosyltransferase</keyword>
<keyword evidence="6" id="KW-1185">Reference proteome</keyword>
<protein>
    <recommendedName>
        <fullName evidence="5">UDP-glucuronosyltransferase</fullName>
        <ecNumber evidence="5">2.4.1.17</ecNumber>
    </recommendedName>
</protein>
<dbReference type="GO" id="GO:0015020">
    <property type="term" value="F:glucuronosyltransferase activity"/>
    <property type="evidence" value="ECO:0007669"/>
    <property type="project" value="UniProtKB-EC"/>
</dbReference>
<feature type="transmembrane region" description="Helical" evidence="5">
    <location>
        <begin position="485"/>
        <end position="509"/>
    </location>
</feature>
<dbReference type="AlphaFoldDB" id="A0A6J2YCN5"/>
<evidence type="ECO:0000313" key="7">
    <source>
        <dbReference type="RefSeq" id="XP_030760944.1"/>
    </source>
</evidence>
<dbReference type="SUPFAM" id="SSF53756">
    <property type="entry name" value="UDP-Glycosyltransferase/glycogen phosphorylase"/>
    <property type="match status" value="1"/>
</dbReference>
<dbReference type="InParanoid" id="A0A6J2YCN5"/>
<keyword evidence="5" id="KW-0472">Membrane</keyword>
<dbReference type="PANTHER" id="PTHR48043">
    <property type="entry name" value="EG:EG0003.4 PROTEIN-RELATED"/>
    <property type="match status" value="1"/>
</dbReference>
<evidence type="ECO:0000256" key="2">
    <source>
        <dbReference type="ARBA" id="ARBA00022676"/>
    </source>
</evidence>
<evidence type="ECO:0000313" key="6">
    <source>
        <dbReference type="Proteomes" id="UP000504635"/>
    </source>
</evidence>
<dbReference type="RefSeq" id="XP_030760944.1">
    <property type="nucleotide sequence ID" value="XM_030905084.1"/>
</dbReference>
<dbReference type="GeneID" id="115886056"/>
<dbReference type="InterPro" id="IPR035595">
    <property type="entry name" value="UDP_glycos_trans_CS"/>
</dbReference>
<keyword evidence="5" id="KW-0812">Transmembrane</keyword>
<dbReference type="CDD" id="cd03784">
    <property type="entry name" value="GT1_Gtf-like"/>
    <property type="match status" value="1"/>
</dbReference>
<comment type="similarity">
    <text evidence="1 4">Belongs to the UDP-glycosyltransferase family.</text>
</comment>
<proteinExistence type="inferred from homology"/>
<reference evidence="7" key="1">
    <citation type="submission" date="2025-08" db="UniProtKB">
        <authorList>
            <consortium name="RefSeq"/>
        </authorList>
    </citation>
    <scope>IDENTIFICATION</scope>
    <source>
        <tissue evidence="7">Gonads</tissue>
    </source>
</reference>